<dbReference type="Proteomes" id="UP000199665">
    <property type="component" value="Unassembled WGS sequence"/>
</dbReference>
<dbReference type="RefSeq" id="WP_090467947.1">
    <property type="nucleotide sequence ID" value="NZ_FNRV01000001.1"/>
</dbReference>
<keyword evidence="2" id="KW-1185">Reference proteome</keyword>
<dbReference type="Pfam" id="PF08748">
    <property type="entry name" value="Phage_TAC_4"/>
    <property type="match status" value="1"/>
</dbReference>
<reference evidence="1 2" key="1">
    <citation type="submission" date="2016-10" db="EMBL/GenBank/DDBJ databases">
        <authorList>
            <person name="Varghese N."/>
            <person name="Submissions S."/>
        </authorList>
    </citation>
    <scope>NUCLEOTIDE SEQUENCE [LARGE SCALE GENOMIC DNA]</scope>
    <source>
        <strain evidence="1 2">DSM 18327</strain>
    </source>
</reference>
<sequence length="126" mass="14308">MAKISIKQNPTFKLDVEIPRIGDKPVKVPFVFAYRDRDELSEFADNGIQHGKEVRELIEKECTVRELSSKSEEFQTSQLLLIVKGWGFDDELNEENIRALVRSHAAVPDAIVAAYQSAYNKAREGN</sequence>
<dbReference type="EMBL" id="FNRV01000001">
    <property type="protein sequence ID" value="SED33149.1"/>
    <property type="molecule type" value="Genomic_DNA"/>
</dbReference>
<name>A0ABY0YCF7_9PSED</name>
<evidence type="ECO:0000313" key="2">
    <source>
        <dbReference type="Proteomes" id="UP000199665"/>
    </source>
</evidence>
<gene>
    <name evidence="1" type="ORF">SAMN05216205_4932</name>
</gene>
<evidence type="ECO:0000313" key="1">
    <source>
        <dbReference type="EMBL" id="SED33149.1"/>
    </source>
</evidence>
<protein>
    <submittedName>
        <fullName evidence="1">Phage tail assembly chaperone</fullName>
    </submittedName>
</protein>
<dbReference type="InterPro" id="IPR014859">
    <property type="entry name" value="Phage_TAC_4"/>
</dbReference>
<proteinExistence type="predicted"/>
<organism evidence="1 2">
    <name type="scientific">Pseudomonas mohnii</name>
    <dbReference type="NCBI Taxonomy" id="395600"/>
    <lineage>
        <taxon>Bacteria</taxon>
        <taxon>Pseudomonadati</taxon>
        <taxon>Pseudomonadota</taxon>
        <taxon>Gammaproteobacteria</taxon>
        <taxon>Pseudomonadales</taxon>
        <taxon>Pseudomonadaceae</taxon>
        <taxon>Pseudomonas</taxon>
    </lineage>
</organism>
<accession>A0ABY0YCF7</accession>
<comment type="caution">
    <text evidence="1">The sequence shown here is derived from an EMBL/GenBank/DDBJ whole genome shotgun (WGS) entry which is preliminary data.</text>
</comment>